<dbReference type="GO" id="GO:0000307">
    <property type="term" value="C:cyclin-dependent protein kinase holoenzyme complex"/>
    <property type="evidence" value="ECO:0007669"/>
    <property type="project" value="TreeGrafter"/>
</dbReference>
<dbReference type="Gene3D" id="1.10.472.10">
    <property type="entry name" value="Cyclin-like"/>
    <property type="match status" value="1"/>
</dbReference>
<evidence type="ECO:0000313" key="3">
    <source>
        <dbReference type="Proteomes" id="UP000646827"/>
    </source>
</evidence>
<dbReference type="GO" id="GO:0016538">
    <property type="term" value="F:cyclin-dependent protein serine/threonine kinase regulator activity"/>
    <property type="evidence" value="ECO:0007669"/>
    <property type="project" value="TreeGrafter"/>
</dbReference>
<keyword evidence="3" id="KW-1185">Reference proteome</keyword>
<dbReference type="SUPFAM" id="SSF47954">
    <property type="entry name" value="Cyclin-like"/>
    <property type="match status" value="1"/>
</dbReference>
<dbReference type="Pfam" id="PF00134">
    <property type="entry name" value="Cyclin_N"/>
    <property type="match status" value="1"/>
</dbReference>
<accession>A0A8H7S0X6</accession>
<dbReference type="AlphaFoldDB" id="A0A8H7S0X6"/>
<proteinExistence type="predicted"/>
<evidence type="ECO:0000313" key="2">
    <source>
        <dbReference type="EMBL" id="KAG2221504.1"/>
    </source>
</evidence>
<dbReference type="EMBL" id="JAEPRB010000107">
    <property type="protein sequence ID" value="KAG2221504.1"/>
    <property type="molecule type" value="Genomic_DNA"/>
</dbReference>
<dbReference type="InterPro" id="IPR036915">
    <property type="entry name" value="Cyclin-like_sf"/>
</dbReference>
<gene>
    <name evidence="2" type="ORF">INT45_008829</name>
</gene>
<dbReference type="PANTHER" id="PTHR15615">
    <property type="match status" value="1"/>
</dbReference>
<sequence>MATIYQNTGALHYREAVQQQQQKEKKPAASPPPDQLLAQISTNVAVIVKCPQEAGSLAHKRLPSLPNFIHQVYTKSRMTPTLLVVALIYLERLQKKLPNGSQGEYDTPYKLFLASVVLASKFLEDSYPVARSIYRVVAPVYSMAEISVMERSFLGVIKYDLFVKLDQVCRFVQDHGEPVSVLELNL</sequence>
<name>A0A8H7S0X6_9FUNG</name>
<dbReference type="CDD" id="cd20557">
    <property type="entry name" value="CYCLIN_ScPCL1-like"/>
    <property type="match status" value="1"/>
</dbReference>
<evidence type="ECO:0000259" key="1">
    <source>
        <dbReference type="Pfam" id="PF00134"/>
    </source>
</evidence>
<feature type="domain" description="Cyclin N-terminal" evidence="1">
    <location>
        <begin position="56"/>
        <end position="161"/>
    </location>
</feature>
<dbReference type="InterPro" id="IPR013922">
    <property type="entry name" value="Cyclin_PHO80-like"/>
</dbReference>
<dbReference type="PANTHER" id="PTHR15615:SF27">
    <property type="entry name" value="PHO85 CYCLIN CLG1"/>
    <property type="match status" value="1"/>
</dbReference>
<dbReference type="InterPro" id="IPR006671">
    <property type="entry name" value="Cyclin_N"/>
</dbReference>
<comment type="caution">
    <text evidence="2">The sequence shown here is derived from an EMBL/GenBank/DDBJ whole genome shotgun (WGS) entry which is preliminary data.</text>
</comment>
<dbReference type="OrthoDB" id="10250320at2759"/>
<dbReference type="Proteomes" id="UP000646827">
    <property type="component" value="Unassembled WGS sequence"/>
</dbReference>
<dbReference type="GO" id="GO:0019901">
    <property type="term" value="F:protein kinase binding"/>
    <property type="evidence" value="ECO:0007669"/>
    <property type="project" value="InterPro"/>
</dbReference>
<protein>
    <recommendedName>
        <fullName evidence="1">Cyclin N-terminal domain-containing protein</fullName>
    </recommendedName>
</protein>
<dbReference type="GO" id="GO:0005634">
    <property type="term" value="C:nucleus"/>
    <property type="evidence" value="ECO:0007669"/>
    <property type="project" value="TreeGrafter"/>
</dbReference>
<reference evidence="2 3" key="1">
    <citation type="submission" date="2020-12" db="EMBL/GenBank/DDBJ databases">
        <title>Metabolic potential, ecology and presence of endohyphal bacteria is reflected in genomic diversity of Mucoromycotina.</title>
        <authorList>
            <person name="Muszewska A."/>
            <person name="Okrasinska A."/>
            <person name="Steczkiewicz K."/>
            <person name="Drgas O."/>
            <person name="Orlowska M."/>
            <person name="Perlinska-Lenart U."/>
            <person name="Aleksandrzak-Piekarczyk T."/>
            <person name="Szatraj K."/>
            <person name="Zielenkiewicz U."/>
            <person name="Pilsyk S."/>
            <person name="Malc E."/>
            <person name="Mieczkowski P."/>
            <person name="Kruszewska J.S."/>
            <person name="Biernat P."/>
            <person name="Pawlowska J."/>
        </authorList>
    </citation>
    <scope>NUCLEOTIDE SEQUENCE [LARGE SCALE GENOMIC DNA]</scope>
    <source>
        <strain evidence="2 3">CBS 142.35</strain>
    </source>
</reference>
<organism evidence="2 3">
    <name type="scientific">Circinella minor</name>
    <dbReference type="NCBI Taxonomy" id="1195481"/>
    <lineage>
        <taxon>Eukaryota</taxon>
        <taxon>Fungi</taxon>
        <taxon>Fungi incertae sedis</taxon>
        <taxon>Mucoromycota</taxon>
        <taxon>Mucoromycotina</taxon>
        <taxon>Mucoromycetes</taxon>
        <taxon>Mucorales</taxon>
        <taxon>Lichtheimiaceae</taxon>
        <taxon>Circinella</taxon>
    </lineage>
</organism>